<comment type="caution">
    <text evidence="2">The sequence shown here is derived from an EMBL/GenBank/DDBJ whole genome shotgun (WGS) entry which is preliminary data.</text>
</comment>
<evidence type="ECO:0000313" key="3">
    <source>
        <dbReference type="Proteomes" id="UP000186817"/>
    </source>
</evidence>
<dbReference type="PANTHER" id="PTHR12197">
    <property type="entry name" value="HISTONE-LYSINE N-METHYLTRANSFERASE SMYD"/>
    <property type="match status" value="1"/>
</dbReference>
<dbReference type="GO" id="GO:0005634">
    <property type="term" value="C:nucleus"/>
    <property type="evidence" value="ECO:0007669"/>
    <property type="project" value="TreeGrafter"/>
</dbReference>
<dbReference type="SUPFAM" id="SSF82199">
    <property type="entry name" value="SET domain"/>
    <property type="match status" value="1"/>
</dbReference>
<dbReference type="InterPro" id="IPR001214">
    <property type="entry name" value="SET_dom"/>
</dbReference>
<feature type="domain" description="SET" evidence="1">
    <location>
        <begin position="616"/>
        <end position="900"/>
    </location>
</feature>
<evidence type="ECO:0000259" key="1">
    <source>
        <dbReference type="PROSITE" id="PS50280"/>
    </source>
</evidence>
<dbReference type="AlphaFoldDB" id="A0A1Q9CDJ5"/>
<dbReference type="CDD" id="cd20071">
    <property type="entry name" value="SET_SMYD"/>
    <property type="match status" value="1"/>
</dbReference>
<protein>
    <submittedName>
        <fullName evidence="2">Histone-lysine N-methyltransferase SMYD3</fullName>
    </submittedName>
</protein>
<keyword evidence="2" id="KW-0808">Transferase</keyword>
<keyword evidence="3" id="KW-1185">Reference proteome</keyword>
<dbReference type="Proteomes" id="UP000186817">
    <property type="component" value="Unassembled WGS sequence"/>
</dbReference>
<sequence>MQSCEVKANFWCLRKLHSLGLFLGLLHLCSLHAIELFSDLGFVSRCTSRRFGIPRPGVAQAADKTSRRVVADPPVRTRPPATLAEVSTQRADWTECLIKNPVSTAEQTALRIETWVFRTLDFGDFQRHLKIRGFEKVGETASLSCRERRVDPEVRCSECVRLLRGGYYGHLGVCVPAYPPRQDAISCLALSRTIDMPAPATEEDDSGDWDGDQGRQTAFCNSVNVRFDKAVMGSGRIKSCFPGRVGTVEFEAALSGKFMKRPKHCIAEAAQAAHLGTLATLLNHEADNLKAMAVTLKAQEEDSGPEYRDEMEELAAIQAAGMGTSMLKMAGDALSSRVGEGSLRGRTGSLAESVEWQAQQASEPSTEMKTYMQTRPPVGQIESGLDPEEKRLQSLLEMRTQAATGRAEGEQPSNASSILVTSHRYAKACKSICWPVFLPRGVWHCVPWLQNMAAACFSCGSKTKASLFLLIIILPDLSCCAANDDSLAESYDSYHKCADTRTGSSCRETRSRRHWPHAQPLKDAHLHEAVEPVPKGWSKAKASILQQEMLELELLSELYQQRLSILEDLQKGLQTGLGRHLPSMHDLSHLNGETSGKPCPTALQLHRQAFLHEENSALEIAAIACKGVGLRALAPIESGCCLLAESPAALLQLQNSKMELLACQQCLCPLSTATSGIDCQCGEQFCSKACYEMAKQQGHDRLCPALLGSQEASAMESLVHLLGDLPNVGEAFRLAVKLLARGITDLQLLDLSAGLAGAPWWETAGISGHFIQEARDVTQVAFALLQTVLTDLPAEFTADDLGVLVGQLRMNAVEVLVPVEEPLLASDVCGAAAVEGLALYFVASAVNHSCHPNCAGLRHTTDDNRCALQSCFACPGLRGWAVLQALRPIDEGEEVTIAYLAALLKTDRRHVSACSNSGGFTAAAITAHLEQKEMRPCGVQLLSFDLRRKESGRIAVSARTQAAVD</sequence>
<dbReference type="InterPro" id="IPR050869">
    <property type="entry name" value="H3K4_H4K5_MeTrfase"/>
</dbReference>
<dbReference type="Gene3D" id="6.10.140.2220">
    <property type="match status" value="1"/>
</dbReference>
<dbReference type="Gene3D" id="2.170.270.10">
    <property type="entry name" value="SET domain"/>
    <property type="match status" value="1"/>
</dbReference>
<dbReference type="GO" id="GO:0008168">
    <property type="term" value="F:methyltransferase activity"/>
    <property type="evidence" value="ECO:0007669"/>
    <property type="project" value="UniProtKB-KW"/>
</dbReference>
<proteinExistence type="predicted"/>
<reference evidence="2 3" key="1">
    <citation type="submission" date="2016-02" db="EMBL/GenBank/DDBJ databases">
        <title>Genome analysis of coral dinoflagellate symbionts highlights evolutionary adaptations to a symbiotic lifestyle.</title>
        <authorList>
            <person name="Aranda M."/>
            <person name="Li Y."/>
            <person name="Liew Y.J."/>
            <person name="Baumgarten S."/>
            <person name="Simakov O."/>
            <person name="Wilson M."/>
            <person name="Piel J."/>
            <person name="Ashoor H."/>
            <person name="Bougouffa S."/>
            <person name="Bajic V.B."/>
            <person name="Ryu T."/>
            <person name="Ravasi T."/>
            <person name="Bayer T."/>
            <person name="Micklem G."/>
            <person name="Kim H."/>
            <person name="Bhak J."/>
            <person name="Lajeunesse T.C."/>
            <person name="Voolstra C.R."/>
        </authorList>
    </citation>
    <scope>NUCLEOTIDE SEQUENCE [LARGE SCALE GENOMIC DNA]</scope>
    <source>
        <strain evidence="2 3">CCMP2467</strain>
    </source>
</reference>
<keyword evidence="2" id="KW-0489">Methyltransferase</keyword>
<dbReference type="Gene3D" id="1.10.220.160">
    <property type="match status" value="1"/>
</dbReference>
<dbReference type="PANTHER" id="PTHR12197:SF251">
    <property type="entry name" value="EG:BACR7C10.4 PROTEIN"/>
    <property type="match status" value="1"/>
</dbReference>
<dbReference type="EMBL" id="LSRX01001324">
    <property type="protein sequence ID" value="OLP80992.1"/>
    <property type="molecule type" value="Genomic_DNA"/>
</dbReference>
<dbReference type="Pfam" id="PF00856">
    <property type="entry name" value="SET"/>
    <property type="match status" value="1"/>
</dbReference>
<dbReference type="GO" id="GO:0032259">
    <property type="term" value="P:methylation"/>
    <property type="evidence" value="ECO:0007669"/>
    <property type="project" value="UniProtKB-KW"/>
</dbReference>
<evidence type="ECO:0000313" key="2">
    <source>
        <dbReference type="EMBL" id="OLP80992.1"/>
    </source>
</evidence>
<name>A0A1Q9CDJ5_SYMMI</name>
<organism evidence="2 3">
    <name type="scientific">Symbiodinium microadriaticum</name>
    <name type="common">Dinoflagellate</name>
    <name type="synonym">Zooxanthella microadriatica</name>
    <dbReference type="NCBI Taxonomy" id="2951"/>
    <lineage>
        <taxon>Eukaryota</taxon>
        <taxon>Sar</taxon>
        <taxon>Alveolata</taxon>
        <taxon>Dinophyceae</taxon>
        <taxon>Suessiales</taxon>
        <taxon>Symbiodiniaceae</taxon>
        <taxon>Symbiodinium</taxon>
    </lineage>
</organism>
<gene>
    <name evidence="2" type="primary">Smyd3</name>
    <name evidence="2" type="ORF">AK812_SmicGene38521</name>
</gene>
<accession>A0A1Q9CDJ5</accession>
<dbReference type="OrthoDB" id="432582at2759"/>
<dbReference type="InterPro" id="IPR046341">
    <property type="entry name" value="SET_dom_sf"/>
</dbReference>
<dbReference type="PROSITE" id="PS50280">
    <property type="entry name" value="SET"/>
    <property type="match status" value="1"/>
</dbReference>